<evidence type="ECO:0000313" key="7">
    <source>
        <dbReference type="Proteomes" id="UP000650467"/>
    </source>
</evidence>
<feature type="compositionally biased region" description="Gly residues" evidence="5">
    <location>
        <begin position="230"/>
        <end position="253"/>
    </location>
</feature>
<dbReference type="PROSITE" id="PS00086">
    <property type="entry name" value="CYTOCHROME_P450"/>
    <property type="match status" value="1"/>
</dbReference>
<keyword evidence="4" id="KW-0503">Monooxygenase</keyword>
<sequence>MAKRPTEFLFSRFKEFGPVFTLDLMGSTYWTVADVDAQRRYLYRTEGANAEIPIKSYKMLTEVPGPNSDRVNHATWRKATMAAVGPQALQELYTPVLRVIQAHADRWTQEQRGEGGRCSQVQIYRAARKLGLDLSIDVVAGVDLPPAVDRGQFKQQVETWLDGLFGLPIALPGSKLAKALVAKEALLATLMPAMRDVHGQFSQQWAQVGGDMAAMSELLIKQLERQAAGGGGGGGGAGASKANGGSGAGGDGGAAAAQEQPSLLRLPQAVMLGFFGLKATGLRESAIAVLQAVAAAADTTRVTLFSVLALVAMSPRVQEEAFAEQQRVMAEYGNELSYKAVSNMPYLEAVVKETMRLVPPAAGGMRVLTEPLTVGDVTLPTGALVLSYSYLMHCIDPVLWDGDMGVEVPAHMDWRNNFEGAFRPERWLSEETRPKYYYTFGVGKHMCAGVHLVYLEVKTMLALLLRKHRLKLQTPDMLARATWLPFTTPAPGTDTVILEPR</sequence>
<keyword evidence="7" id="KW-1185">Reference proteome</keyword>
<keyword evidence="3 4" id="KW-0349">Heme</keyword>
<dbReference type="EMBL" id="JAEHOC010000001">
    <property type="protein sequence ID" value="KAG2446197.1"/>
    <property type="molecule type" value="Genomic_DNA"/>
</dbReference>
<keyword evidence="4" id="KW-0560">Oxidoreductase</keyword>
<dbReference type="PANTHER" id="PTHR24286">
    <property type="entry name" value="CYTOCHROME P450 26"/>
    <property type="match status" value="1"/>
</dbReference>
<dbReference type="GO" id="GO:0005506">
    <property type="term" value="F:iron ion binding"/>
    <property type="evidence" value="ECO:0007669"/>
    <property type="project" value="InterPro"/>
</dbReference>
<dbReference type="SUPFAM" id="SSF48264">
    <property type="entry name" value="Cytochrome P450"/>
    <property type="match status" value="1"/>
</dbReference>
<evidence type="ECO:0008006" key="8">
    <source>
        <dbReference type="Google" id="ProtNLM"/>
    </source>
</evidence>
<evidence type="ECO:0000313" key="6">
    <source>
        <dbReference type="EMBL" id="KAG2446197.1"/>
    </source>
</evidence>
<keyword evidence="2 3" id="KW-0408">Iron</keyword>
<evidence type="ECO:0000256" key="1">
    <source>
        <dbReference type="ARBA" id="ARBA00022723"/>
    </source>
</evidence>
<dbReference type="GO" id="GO:0016705">
    <property type="term" value="F:oxidoreductase activity, acting on paired donors, with incorporation or reduction of molecular oxygen"/>
    <property type="evidence" value="ECO:0007669"/>
    <property type="project" value="InterPro"/>
</dbReference>
<proteinExistence type="inferred from homology"/>
<dbReference type="Gene3D" id="1.10.630.10">
    <property type="entry name" value="Cytochrome P450"/>
    <property type="match status" value="2"/>
</dbReference>
<organism evidence="6 7">
    <name type="scientific">Chlamydomonas incerta</name>
    <dbReference type="NCBI Taxonomy" id="51695"/>
    <lineage>
        <taxon>Eukaryota</taxon>
        <taxon>Viridiplantae</taxon>
        <taxon>Chlorophyta</taxon>
        <taxon>core chlorophytes</taxon>
        <taxon>Chlorophyceae</taxon>
        <taxon>CS clade</taxon>
        <taxon>Chlamydomonadales</taxon>
        <taxon>Chlamydomonadaceae</taxon>
        <taxon>Chlamydomonas</taxon>
    </lineage>
</organism>
<dbReference type="AlphaFoldDB" id="A0A836B346"/>
<feature type="region of interest" description="Disordered" evidence="5">
    <location>
        <begin position="230"/>
        <end position="254"/>
    </location>
</feature>
<comment type="cofactor">
    <cofactor evidence="3">
        <name>heme</name>
        <dbReference type="ChEBI" id="CHEBI:30413"/>
    </cofactor>
</comment>
<dbReference type="Proteomes" id="UP000650467">
    <property type="component" value="Unassembled WGS sequence"/>
</dbReference>
<dbReference type="InterPro" id="IPR036396">
    <property type="entry name" value="Cyt_P450_sf"/>
</dbReference>
<dbReference type="PANTHER" id="PTHR24286:SF380">
    <property type="entry name" value="PH DOMAIN-CONTAINING PROTEIN"/>
    <property type="match status" value="1"/>
</dbReference>
<evidence type="ECO:0000256" key="5">
    <source>
        <dbReference type="SAM" id="MobiDB-lite"/>
    </source>
</evidence>
<reference evidence="6" key="1">
    <citation type="journal article" date="2020" name="bioRxiv">
        <title>Comparative genomics of Chlamydomonas.</title>
        <authorList>
            <person name="Craig R.J."/>
            <person name="Hasan A.R."/>
            <person name="Ness R.W."/>
            <person name="Keightley P.D."/>
        </authorList>
    </citation>
    <scope>NUCLEOTIDE SEQUENCE</scope>
    <source>
        <strain evidence="6">SAG 7.73</strain>
    </source>
</reference>
<dbReference type="Pfam" id="PF00067">
    <property type="entry name" value="p450"/>
    <property type="match status" value="2"/>
</dbReference>
<dbReference type="PRINTS" id="PR00385">
    <property type="entry name" value="P450"/>
</dbReference>
<gene>
    <name evidence="6" type="ORF">HXX76_000790</name>
</gene>
<name>A0A836B346_CHLIN</name>
<dbReference type="GO" id="GO:0004497">
    <property type="term" value="F:monooxygenase activity"/>
    <property type="evidence" value="ECO:0007669"/>
    <property type="project" value="UniProtKB-KW"/>
</dbReference>
<keyword evidence="1 3" id="KW-0479">Metal-binding</keyword>
<comment type="caution">
    <text evidence="6">The sequence shown here is derived from an EMBL/GenBank/DDBJ whole genome shotgun (WGS) entry which is preliminary data.</text>
</comment>
<dbReference type="GO" id="GO:0020037">
    <property type="term" value="F:heme binding"/>
    <property type="evidence" value="ECO:0007669"/>
    <property type="project" value="InterPro"/>
</dbReference>
<dbReference type="InterPro" id="IPR017972">
    <property type="entry name" value="Cyt_P450_CS"/>
</dbReference>
<dbReference type="GO" id="GO:0016125">
    <property type="term" value="P:sterol metabolic process"/>
    <property type="evidence" value="ECO:0007669"/>
    <property type="project" value="TreeGrafter"/>
</dbReference>
<comment type="similarity">
    <text evidence="4">Belongs to the cytochrome P450 family.</text>
</comment>
<dbReference type="OrthoDB" id="442633at2759"/>
<evidence type="ECO:0000256" key="2">
    <source>
        <dbReference type="ARBA" id="ARBA00023004"/>
    </source>
</evidence>
<dbReference type="InterPro" id="IPR002403">
    <property type="entry name" value="Cyt_P450_E_grp-IV"/>
</dbReference>
<evidence type="ECO:0000256" key="3">
    <source>
        <dbReference type="PIRSR" id="PIRSR602403-1"/>
    </source>
</evidence>
<dbReference type="PRINTS" id="PR00465">
    <property type="entry name" value="EP450IV"/>
</dbReference>
<evidence type="ECO:0000256" key="4">
    <source>
        <dbReference type="RuleBase" id="RU000461"/>
    </source>
</evidence>
<protein>
    <recommendedName>
        <fullName evidence="8">Cytochrome P450</fullName>
    </recommendedName>
</protein>
<accession>A0A836B346</accession>
<feature type="binding site" description="axial binding residue" evidence="3">
    <location>
        <position position="447"/>
    </location>
    <ligand>
        <name>heme</name>
        <dbReference type="ChEBI" id="CHEBI:30413"/>
    </ligand>
    <ligandPart>
        <name>Fe</name>
        <dbReference type="ChEBI" id="CHEBI:18248"/>
    </ligandPart>
</feature>
<dbReference type="InterPro" id="IPR001128">
    <property type="entry name" value="Cyt_P450"/>
</dbReference>